<keyword evidence="2" id="KW-1185">Reference proteome</keyword>
<organism evidence="1 2">
    <name type="scientific">Streptacidiphilus monticola</name>
    <dbReference type="NCBI Taxonomy" id="2161674"/>
    <lineage>
        <taxon>Bacteria</taxon>
        <taxon>Bacillati</taxon>
        <taxon>Actinomycetota</taxon>
        <taxon>Actinomycetes</taxon>
        <taxon>Kitasatosporales</taxon>
        <taxon>Streptomycetaceae</taxon>
        <taxon>Streptacidiphilus</taxon>
    </lineage>
</organism>
<dbReference type="EMBL" id="JBHSQJ010000049">
    <property type="protein sequence ID" value="MFC5908087.1"/>
    <property type="molecule type" value="Genomic_DNA"/>
</dbReference>
<gene>
    <name evidence="1" type="ORF">ACFP3V_12785</name>
</gene>
<proteinExistence type="predicted"/>
<accession>A0ABW1G3D0</accession>
<evidence type="ECO:0000313" key="2">
    <source>
        <dbReference type="Proteomes" id="UP001596174"/>
    </source>
</evidence>
<protein>
    <recommendedName>
        <fullName evidence="3">DUF4164 family protein</fullName>
    </recommendedName>
</protein>
<reference evidence="2" key="1">
    <citation type="journal article" date="2019" name="Int. J. Syst. Evol. Microbiol.">
        <title>The Global Catalogue of Microorganisms (GCM) 10K type strain sequencing project: providing services to taxonomists for standard genome sequencing and annotation.</title>
        <authorList>
            <consortium name="The Broad Institute Genomics Platform"/>
            <consortium name="The Broad Institute Genome Sequencing Center for Infectious Disease"/>
            <person name="Wu L."/>
            <person name="Ma J."/>
        </authorList>
    </citation>
    <scope>NUCLEOTIDE SEQUENCE [LARGE SCALE GENOMIC DNA]</scope>
    <source>
        <strain evidence="2">JCM 4816</strain>
    </source>
</reference>
<sequence length="81" mass="9054">MTAHLTEHREQQIRAMLDDEHATACGLLDAVADLLAEVERQRETIGRLERTRDRADTLAGRLRVQRDAARQVAHLLAGVTA</sequence>
<evidence type="ECO:0000313" key="1">
    <source>
        <dbReference type="EMBL" id="MFC5908087.1"/>
    </source>
</evidence>
<dbReference type="Proteomes" id="UP001596174">
    <property type="component" value="Unassembled WGS sequence"/>
</dbReference>
<evidence type="ECO:0008006" key="3">
    <source>
        <dbReference type="Google" id="ProtNLM"/>
    </source>
</evidence>
<dbReference type="RefSeq" id="WP_380583091.1">
    <property type="nucleotide sequence ID" value="NZ_JBHSQJ010000049.1"/>
</dbReference>
<comment type="caution">
    <text evidence="1">The sequence shown here is derived from an EMBL/GenBank/DDBJ whole genome shotgun (WGS) entry which is preliminary data.</text>
</comment>
<name>A0ABW1G3D0_9ACTN</name>